<dbReference type="InterPro" id="IPR029058">
    <property type="entry name" value="AB_hydrolase_fold"/>
</dbReference>
<dbReference type="SUPFAM" id="SSF53474">
    <property type="entry name" value="alpha/beta-Hydrolases"/>
    <property type="match status" value="1"/>
</dbReference>
<dbReference type="PANTHER" id="PTHR43798">
    <property type="entry name" value="MONOACYLGLYCEROL LIPASE"/>
    <property type="match status" value="1"/>
</dbReference>
<evidence type="ECO:0000259" key="2">
    <source>
        <dbReference type="Pfam" id="PF12697"/>
    </source>
</evidence>
<accession>A0A3N0E3J0</accession>
<evidence type="ECO:0000313" key="3">
    <source>
        <dbReference type="EMBL" id="RNL82363.1"/>
    </source>
</evidence>
<dbReference type="InterPro" id="IPR000073">
    <property type="entry name" value="AB_hydrolase_1"/>
</dbReference>
<evidence type="ECO:0000313" key="4">
    <source>
        <dbReference type="Proteomes" id="UP000269198"/>
    </source>
</evidence>
<name>A0A3N0E3J0_9ACTN</name>
<reference evidence="3 4" key="1">
    <citation type="submission" date="2018-11" db="EMBL/GenBank/DDBJ databases">
        <title>The genome draft of YIM 96095.</title>
        <authorList>
            <person name="Tang S.-K."/>
            <person name="Chunyu W.-X."/>
            <person name="Feng Y.-Z."/>
        </authorList>
    </citation>
    <scope>NUCLEOTIDE SEQUENCE [LARGE SCALE GENOMIC DNA]</scope>
    <source>
        <strain evidence="3 4">YIM 96095</strain>
    </source>
</reference>
<dbReference type="GO" id="GO:0016787">
    <property type="term" value="F:hydrolase activity"/>
    <property type="evidence" value="ECO:0007669"/>
    <property type="project" value="UniProtKB-KW"/>
</dbReference>
<dbReference type="Proteomes" id="UP000269198">
    <property type="component" value="Unassembled WGS sequence"/>
</dbReference>
<feature type="domain" description="AB hydrolase-1" evidence="2">
    <location>
        <begin position="32"/>
        <end position="297"/>
    </location>
</feature>
<dbReference type="AlphaFoldDB" id="A0A3N0E3J0"/>
<sequence>MTTPGDRELRETRVAGTPALSVRVRGGSGTPLVLLHGFGGTLEEWEPLTRALRCHRPVYAVDMRGHGRSAEGTWSFDGHVDDLIRVVGHFGLRRPVVVGHGVGAMAAATFGTRRADVTAVVGINGFGWPRVTTVADRLDMSPGEARNHVTAVRRFVTEHMSQTLAPMPRDAFERFVTGLRSGPGGLPGEVLTSSARRSVEVAGDVVSPRPGPRAVRALYGSLDEFDTDRIHRELRVPALSLVSIAPVRACAGAPRRFGDVLAAQAENELATSARLSTVRGVDAPYLMHLSHPETVAHLVEDFLDAL</sequence>
<dbReference type="EMBL" id="RJMB01000024">
    <property type="protein sequence ID" value="RNL82363.1"/>
    <property type="molecule type" value="Genomic_DNA"/>
</dbReference>
<dbReference type="Pfam" id="PF12697">
    <property type="entry name" value="Abhydrolase_6"/>
    <property type="match status" value="1"/>
</dbReference>
<evidence type="ECO:0000256" key="1">
    <source>
        <dbReference type="ARBA" id="ARBA00022801"/>
    </source>
</evidence>
<dbReference type="OrthoDB" id="63519at2"/>
<dbReference type="RefSeq" id="WP_123202928.1">
    <property type="nucleotide sequence ID" value="NZ_RJMB01000024.1"/>
</dbReference>
<keyword evidence="1 3" id="KW-0378">Hydrolase</keyword>
<organism evidence="3 4">
    <name type="scientific">Halostreptopolyspora alba</name>
    <dbReference type="NCBI Taxonomy" id="2487137"/>
    <lineage>
        <taxon>Bacteria</taxon>
        <taxon>Bacillati</taxon>
        <taxon>Actinomycetota</taxon>
        <taxon>Actinomycetes</taxon>
        <taxon>Streptosporangiales</taxon>
        <taxon>Nocardiopsidaceae</taxon>
        <taxon>Halostreptopolyspora</taxon>
    </lineage>
</organism>
<comment type="caution">
    <text evidence="3">The sequence shown here is derived from an EMBL/GenBank/DDBJ whole genome shotgun (WGS) entry which is preliminary data.</text>
</comment>
<dbReference type="PANTHER" id="PTHR43798:SF31">
    <property type="entry name" value="AB HYDROLASE SUPERFAMILY PROTEIN YCLE"/>
    <property type="match status" value="1"/>
</dbReference>
<gene>
    <name evidence="3" type="ORF">EFW17_19770</name>
</gene>
<dbReference type="Gene3D" id="3.40.50.1820">
    <property type="entry name" value="alpha/beta hydrolase"/>
    <property type="match status" value="1"/>
</dbReference>
<dbReference type="GO" id="GO:0016020">
    <property type="term" value="C:membrane"/>
    <property type="evidence" value="ECO:0007669"/>
    <property type="project" value="TreeGrafter"/>
</dbReference>
<proteinExistence type="predicted"/>
<protein>
    <submittedName>
        <fullName evidence="3">Alpha/beta hydrolase</fullName>
    </submittedName>
</protein>
<keyword evidence="4" id="KW-1185">Reference proteome</keyword>
<dbReference type="InterPro" id="IPR050266">
    <property type="entry name" value="AB_hydrolase_sf"/>
</dbReference>